<name>A0A485K702_9STRA</name>
<reference evidence="3" key="2">
    <citation type="submission" date="2019-06" db="EMBL/GenBank/DDBJ databases">
        <title>Genomics analysis of Aphanomyces spp. identifies a new class of oomycete effector associated with host adaptation.</title>
        <authorList>
            <person name="Gaulin E."/>
        </authorList>
    </citation>
    <scope>NUCLEOTIDE SEQUENCE</scope>
    <source>
        <strain evidence="3">CBS 578.67</strain>
    </source>
</reference>
<accession>A0A485K702</accession>
<dbReference type="OrthoDB" id="1060944at2759"/>
<keyword evidence="2" id="KW-0812">Transmembrane</keyword>
<feature type="transmembrane region" description="Helical" evidence="2">
    <location>
        <begin position="57"/>
        <end position="76"/>
    </location>
</feature>
<feature type="transmembrane region" description="Helical" evidence="2">
    <location>
        <begin position="150"/>
        <end position="170"/>
    </location>
</feature>
<dbReference type="PANTHER" id="PTHR24373">
    <property type="entry name" value="SLIT RELATED LEUCINE-RICH REPEAT NEURONAL PROTEIN"/>
    <property type="match status" value="1"/>
</dbReference>
<sequence length="638" mass="70598">MPRVRSWLHRPTLVLVAVHLMHLFSSLYFFCLGYIMINLTPFDAKAFQAYAPKSSALLYFVVALVHVSPVVPCLPLRRLPSIHFFDQSRTAVTPLTRASSLSSLSWPMFARRVAAMPTNVSMALGHLVELFSETWIAAQMARHLVQRNVAFFYVIVLVVNAIFTSWILLFRSSKLKTTLLGLFDSFLSFLLAAGIPLFEFILPFVFFVVGGTGNEAHDYAWLARSVTSSRTIIVWSPIQPIMVVIPSLLNYIALCDVSRCLRKHATPRSTRVQLVPWVVKVPTKAVAADTSRPVFDGSLSSVVKIGKQAFNSHQEYGKWLQIVIGISTLWGLAILVVAIAAEFYRDACPVGCVYDSAPWLTTACNCIYFRWTCGPNDTDVSVEARVNSSRLGPNLLFLHIQNCAFPSGLQPTTLVQYQRLYGLHIEMSEMAEWNAPSSALPNSLIVFQIRYSQLRQVPQVLHNPGPNLVAIYLVGAPLGNIPHDILANWSHLNSLWLSSSNMTEIPPGVLQMQDLELLAVDSNNISTLPSGLQQMAQLNWLYAESNQISVFPTDLVVAKPGIVLYLNHNPISTIPDSLVPKLGTIIDVASTPFCSSQSGVVCSPDCSDICSRPMRGNFLCDLPCNTSACNYDNGDCNF</sequence>
<gene>
    <name evidence="4" type="primary">Aste57867_542</name>
    <name evidence="3" type="ORF">As57867_000541</name>
    <name evidence="4" type="ORF">ASTE57867_542</name>
</gene>
<proteinExistence type="predicted"/>
<feature type="transmembrane region" description="Helical" evidence="2">
    <location>
        <begin position="182"/>
        <end position="212"/>
    </location>
</feature>
<dbReference type="EMBL" id="VJMH01000029">
    <property type="protein sequence ID" value="KAF0720130.1"/>
    <property type="molecule type" value="Genomic_DNA"/>
</dbReference>
<organism evidence="4 5">
    <name type="scientific">Aphanomyces stellatus</name>
    <dbReference type="NCBI Taxonomy" id="120398"/>
    <lineage>
        <taxon>Eukaryota</taxon>
        <taxon>Sar</taxon>
        <taxon>Stramenopiles</taxon>
        <taxon>Oomycota</taxon>
        <taxon>Saprolegniomycetes</taxon>
        <taxon>Saprolegniales</taxon>
        <taxon>Verrucalvaceae</taxon>
        <taxon>Aphanomyces</taxon>
    </lineage>
</organism>
<keyword evidence="1" id="KW-0732">Signal</keyword>
<dbReference type="GO" id="GO:0005615">
    <property type="term" value="C:extracellular space"/>
    <property type="evidence" value="ECO:0007669"/>
    <property type="project" value="TreeGrafter"/>
</dbReference>
<dbReference type="GO" id="GO:0031012">
    <property type="term" value="C:extracellular matrix"/>
    <property type="evidence" value="ECO:0007669"/>
    <property type="project" value="TreeGrafter"/>
</dbReference>
<keyword evidence="2" id="KW-1133">Transmembrane helix</keyword>
<keyword evidence="2" id="KW-0472">Membrane</keyword>
<feature type="transmembrane region" description="Helical" evidence="2">
    <location>
        <begin position="232"/>
        <end position="254"/>
    </location>
</feature>
<reference evidence="4 5" key="1">
    <citation type="submission" date="2019-03" db="EMBL/GenBank/DDBJ databases">
        <authorList>
            <person name="Gaulin E."/>
            <person name="Dumas B."/>
        </authorList>
    </citation>
    <scope>NUCLEOTIDE SEQUENCE [LARGE SCALE GENOMIC DNA]</scope>
    <source>
        <strain evidence="4">CBS 568.67</strain>
    </source>
</reference>
<keyword evidence="5" id="KW-1185">Reference proteome</keyword>
<dbReference type="InterPro" id="IPR050328">
    <property type="entry name" value="Dev_Immune_Receptor"/>
</dbReference>
<dbReference type="InterPro" id="IPR001611">
    <property type="entry name" value="Leu-rich_rpt"/>
</dbReference>
<dbReference type="PANTHER" id="PTHR24373:SF383">
    <property type="entry name" value="LEUCINE-RICH REPEAT-CONTAINING PROTEIN 15-LIKE"/>
    <property type="match status" value="1"/>
</dbReference>
<evidence type="ECO:0000313" key="3">
    <source>
        <dbReference type="EMBL" id="KAF0720130.1"/>
    </source>
</evidence>
<dbReference type="Gene3D" id="3.80.10.10">
    <property type="entry name" value="Ribonuclease Inhibitor"/>
    <property type="match status" value="1"/>
</dbReference>
<dbReference type="SUPFAM" id="SSF52058">
    <property type="entry name" value="L domain-like"/>
    <property type="match status" value="1"/>
</dbReference>
<evidence type="ECO:0000313" key="5">
    <source>
        <dbReference type="Proteomes" id="UP000332933"/>
    </source>
</evidence>
<evidence type="ECO:0000256" key="2">
    <source>
        <dbReference type="SAM" id="Phobius"/>
    </source>
</evidence>
<dbReference type="EMBL" id="CAADRA010000029">
    <property type="protein sequence ID" value="VFT77767.1"/>
    <property type="molecule type" value="Genomic_DNA"/>
</dbReference>
<feature type="transmembrane region" description="Helical" evidence="2">
    <location>
        <begin position="319"/>
        <end position="341"/>
    </location>
</feature>
<protein>
    <submittedName>
        <fullName evidence="4">Aste57867_542 protein</fullName>
    </submittedName>
</protein>
<dbReference type="Pfam" id="PF13855">
    <property type="entry name" value="LRR_8"/>
    <property type="match status" value="1"/>
</dbReference>
<feature type="transmembrane region" description="Helical" evidence="2">
    <location>
        <begin position="12"/>
        <end position="37"/>
    </location>
</feature>
<evidence type="ECO:0000313" key="4">
    <source>
        <dbReference type="EMBL" id="VFT77767.1"/>
    </source>
</evidence>
<dbReference type="InterPro" id="IPR032675">
    <property type="entry name" value="LRR_dom_sf"/>
</dbReference>
<dbReference type="AlphaFoldDB" id="A0A485K702"/>
<dbReference type="Proteomes" id="UP000332933">
    <property type="component" value="Unassembled WGS sequence"/>
</dbReference>
<evidence type="ECO:0000256" key="1">
    <source>
        <dbReference type="ARBA" id="ARBA00022729"/>
    </source>
</evidence>